<keyword evidence="2" id="KW-1185">Reference proteome</keyword>
<evidence type="ECO:0000313" key="2">
    <source>
        <dbReference type="Proteomes" id="UP000005150"/>
    </source>
</evidence>
<proteinExistence type="predicted"/>
<dbReference type="EMBL" id="AGXV01000032">
    <property type="protein sequence ID" value="EIY62189.1"/>
    <property type="molecule type" value="Genomic_DNA"/>
</dbReference>
<sequence>MYTQVNNQVSYGGILPILNNNVIKEDKKKAAIQAMGMAACQAKCLRCGHCSANKCGRRS</sequence>
<organism evidence="1 2">
    <name type="scientific">Bacteroides salyersiae CL02T12C01</name>
    <dbReference type="NCBI Taxonomy" id="997887"/>
    <lineage>
        <taxon>Bacteria</taxon>
        <taxon>Pseudomonadati</taxon>
        <taxon>Bacteroidota</taxon>
        <taxon>Bacteroidia</taxon>
        <taxon>Bacteroidales</taxon>
        <taxon>Bacteroidaceae</taxon>
        <taxon>Bacteroides</taxon>
    </lineage>
</organism>
<dbReference type="Proteomes" id="UP000005150">
    <property type="component" value="Unassembled WGS sequence"/>
</dbReference>
<gene>
    <name evidence="1" type="ORF">HMPREF1071_02809</name>
</gene>
<protein>
    <submittedName>
        <fullName evidence="1">Uncharacterized protein</fullName>
    </submittedName>
</protein>
<accession>I9HPN9</accession>
<dbReference type="AlphaFoldDB" id="I9HPN9"/>
<dbReference type="PATRIC" id="fig|997887.3.peg.2913"/>
<dbReference type="RefSeq" id="WP_005932473.1">
    <property type="nucleotide sequence ID" value="NZ_JH724308.1"/>
</dbReference>
<name>I9HPN9_9BACE</name>
<dbReference type="HOGENOM" id="CLU_2950733_0_0_10"/>
<reference evidence="1 2" key="1">
    <citation type="submission" date="2012-02" db="EMBL/GenBank/DDBJ databases">
        <title>The Genome Sequence of Bacteroides salyersiae CL02T12C01.</title>
        <authorList>
            <consortium name="The Broad Institute Genome Sequencing Platform"/>
            <person name="Earl A."/>
            <person name="Ward D."/>
            <person name="Feldgarden M."/>
            <person name="Gevers D."/>
            <person name="Zitomersky N.L."/>
            <person name="Coyne M.J."/>
            <person name="Comstock L.E."/>
            <person name="Young S.K."/>
            <person name="Zeng Q."/>
            <person name="Gargeya S."/>
            <person name="Fitzgerald M."/>
            <person name="Haas B."/>
            <person name="Abouelleil A."/>
            <person name="Alvarado L."/>
            <person name="Arachchi H.M."/>
            <person name="Berlin A."/>
            <person name="Chapman S.B."/>
            <person name="Gearin G."/>
            <person name="Goldberg J."/>
            <person name="Griggs A."/>
            <person name="Gujja S."/>
            <person name="Hansen M."/>
            <person name="Heiman D."/>
            <person name="Howarth C."/>
            <person name="Larimer J."/>
            <person name="Lui A."/>
            <person name="MacDonald P.J.P."/>
            <person name="McCowen C."/>
            <person name="Montmayeur A."/>
            <person name="Murphy C."/>
            <person name="Neiman D."/>
            <person name="Pearson M."/>
            <person name="Priest M."/>
            <person name="Roberts A."/>
            <person name="Saif S."/>
            <person name="Shea T."/>
            <person name="Sisk P."/>
            <person name="Stolte C."/>
            <person name="Sykes S."/>
            <person name="Wortman J."/>
            <person name="Nusbaum C."/>
            <person name="Birren B."/>
        </authorList>
    </citation>
    <scope>NUCLEOTIDE SEQUENCE [LARGE SCALE GENOMIC DNA]</scope>
    <source>
        <strain evidence="1 2">CL02T12C01</strain>
    </source>
</reference>
<dbReference type="GeneID" id="93117005"/>
<comment type="caution">
    <text evidence="1">The sequence shown here is derived from an EMBL/GenBank/DDBJ whole genome shotgun (WGS) entry which is preliminary data.</text>
</comment>
<evidence type="ECO:0000313" key="1">
    <source>
        <dbReference type="EMBL" id="EIY62189.1"/>
    </source>
</evidence>
<dbReference type="OrthoDB" id="9872924at2"/>